<dbReference type="Gene3D" id="3.40.50.300">
    <property type="entry name" value="P-loop containing nucleotide triphosphate hydrolases"/>
    <property type="match status" value="2"/>
</dbReference>
<accession>A0A444ISV6</accession>
<feature type="domain" description="CobQ/CobB/MinD/ParA nucleotide binding" evidence="9">
    <location>
        <begin position="23"/>
        <end position="199"/>
    </location>
</feature>
<keyword evidence="6" id="KW-0067">ATP-binding</keyword>
<reference evidence="11 12" key="1">
    <citation type="submission" date="2017-01" db="EMBL/GenBank/DDBJ databases">
        <title>The cable genome- insights into the physiology and evolution of filamentous bacteria capable of sulfide oxidation via long distance electron transfer.</title>
        <authorList>
            <person name="Schreiber L."/>
            <person name="Bjerg J.T."/>
            <person name="Boggild A."/>
            <person name="Van De Vossenberg J."/>
            <person name="Meysman F."/>
            <person name="Nielsen L.P."/>
            <person name="Schramm A."/>
            <person name="Kjeldsen K.U."/>
        </authorList>
    </citation>
    <scope>NUCLEOTIDE SEQUENCE [LARGE SCALE GENOMIC DNA]</scope>
    <source>
        <strain evidence="11">A2</strain>
    </source>
</reference>
<evidence type="ECO:0000256" key="6">
    <source>
        <dbReference type="ARBA" id="ARBA00022840"/>
    </source>
</evidence>
<dbReference type="SUPFAM" id="SSF52317">
    <property type="entry name" value="Class I glutamine amidotransferase-like"/>
    <property type="match status" value="1"/>
</dbReference>
<evidence type="ECO:0000313" key="11">
    <source>
        <dbReference type="EMBL" id="RWX43991.1"/>
    </source>
</evidence>
<comment type="caution">
    <text evidence="11">The sequence shown here is derived from an EMBL/GenBank/DDBJ whole genome shotgun (WGS) entry which is preliminary data.</text>
</comment>
<protein>
    <submittedName>
        <fullName evidence="11">Hydrogenobyrinic acid a,c-diamide synthase (Glutamine-hydrolysing)</fullName>
        <ecNumber evidence="11">6.3.5.11</ecNumber>
        <ecNumber evidence="11">6.3.5.9</ecNumber>
    </submittedName>
</protein>
<keyword evidence="4 11" id="KW-0436">Ligase</keyword>
<dbReference type="NCBIfam" id="TIGR00379">
    <property type="entry name" value="cobB"/>
    <property type="match status" value="1"/>
</dbReference>
<evidence type="ECO:0000256" key="4">
    <source>
        <dbReference type="ARBA" id="ARBA00022598"/>
    </source>
</evidence>
<evidence type="ECO:0000256" key="7">
    <source>
        <dbReference type="ARBA" id="ARBA00022842"/>
    </source>
</evidence>
<dbReference type="NCBIfam" id="NF002204">
    <property type="entry name" value="PRK01077.1"/>
    <property type="match status" value="1"/>
</dbReference>
<comment type="pathway">
    <text evidence="2">Cofactor biosynthesis; adenosylcobalamin biosynthesis.</text>
</comment>
<dbReference type="EC" id="6.3.5.9" evidence="11"/>
<evidence type="ECO:0000313" key="12">
    <source>
        <dbReference type="Proteomes" id="UP000286862"/>
    </source>
</evidence>
<evidence type="ECO:0000256" key="3">
    <source>
        <dbReference type="ARBA" id="ARBA00022573"/>
    </source>
</evidence>
<dbReference type="GO" id="GO:0009236">
    <property type="term" value="P:cobalamin biosynthetic process"/>
    <property type="evidence" value="ECO:0007669"/>
    <property type="project" value="UniProtKB-KW"/>
</dbReference>
<dbReference type="InterPro" id="IPR029062">
    <property type="entry name" value="Class_I_gatase-like"/>
</dbReference>
<dbReference type="GO" id="GO:0042242">
    <property type="term" value="F:cobyrinic acid a,c-diamide synthase activity"/>
    <property type="evidence" value="ECO:0007669"/>
    <property type="project" value="UniProtKB-EC"/>
</dbReference>
<dbReference type="InterPro" id="IPR011698">
    <property type="entry name" value="GATase_3"/>
</dbReference>
<dbReference type="EMBL" id="MTKQ01000349">
    <property type="protein sequence ID" value="RWX43991.1"/>
    <property type="molecule type" value="Genomic_DNA"/>
</dbReference>
<evidence type="ECO:0000256" key="2">
    <source>
        <dbReference type="ARBA" id="ARBA00004953"/>
    </source>
</evidence>
<dbReference type="Pfam" id="PF07685">
    <property type="entry name" value="GATase_3"/>
    <property type="match status" value="1"/>
</dbReference>
<name>A0A444ISV6_9BACT</name>
<dbReference type="AlphaFoldDB" id="A0A444ISV6"/>
<evidence type="ECO:0000259" key="10">
    <source>
        <dbReference type="Pfam" id="PF07685"/>
    </source>
</evidence>
<proteinExistence type="predicted"/>
<feature type="domain" description="CobB/CobQ-like glutamine amidotransferase" evidence="10">
    <location>
        <begin position="268"/>
        <end position="362"/>
    </location>
</feature>
<comment type="cofactor">
    <cofactor evidence="1">
        <name>Mg(2+)</name>
        <dbReference type="ChEBI" id="CHEBI:18420"/>
    </cofactor>
</comment>
<evidence type="ECO:0000256" key="8">
    <source>
        <dbReference type="ARBA" id="ARBA00022962"/>
    </source>
</evidence>
<dbReference type="EC" id="6.3.5.11" evidence="11"/>
<keyword evidence="7" id="KW-0460">Magnesium</keyword>
<dbReference type="PANTHER" id="PTHR43873">
    <property type="entry name" value="COBYRINATE A,C-DIAMIDE SYNTHASE"/>
    <property type="match status" value="1"/>
</dbReference>
<organism evidence="11 12">
    <name type="scientific">Candidatus Electrothrix marina</name>
    <dbReference type="NCBI Taxonomy" id="1859130"/>
    <lineage>
        <taxon>Bacteria</taxon>
        <taxon>Pseudomonadati</taxon>
        <taxon>Thermodesulfobacteriota</taxon>
        <taxon>Desulfobulbia</taxon>
        <taxon>Desulfobulbales</taxon>
        <taxon>Desulfobulbaceae</taxon>
        <taxon>Candidatus Electrothrix</taxon>
    </lineage>
</organism>
<dbReference type="GO" id="GO:0043802">
    <property type="term" value="F:hydrogenobyrinic acid a,c-diamide synthase (glutamine-hydrolysing) activity"/>
    <property type="evidence" value="ECO:0007669"/>
    <property type="project" value="UniProtKB-EC"/>
</dbReference>
<evidence type="ECO:0000256" key="5">
    <source>
        <dbReference type="ARBA" id="ARBA00022741"/>
    </source>
</evidence>
<dbReference type="GO" id="GO:0005524">
    <property type="term" value="F:ATP binding"/>
    <property type="evidence" value="ECO:0007669"/>
    <property type="project" value="UniProtKB-KW"/>
</dbReference>
<evidence type="ECO:0000259" key="9">
    <source>
        <dbReference type="Pfam" id="PF01656"/>
    </source>
</evidence>
<dbReference type="InterPro" id="IPR004484">
    <property type="entry name" value="CbiA/CobB_synth"/>
</dbReference>
<dbReference type="Pfam" id="PF01656">
    <property type="entry name" value="CbiA"/>
    <property type="match status" value="1"/>
</dbReference>
<dbReference type="PROSITE" id="PS51274">
    <property type="entry name" value="GATASE_COBBQ"/>
    <property type="match status" value="1"/>
</dbReference>
<evidence type="ECO:0000256" key="1">
    <source>
        <dbReference type="ARBA" id="ARBA00001946"/>
    </source>
</evidence>
<dbReference type="Gene3D" id="3.40.50.880">
    <property type="match status" value="1"/>
</dbReference>
<dbReference type="SUPFAM" id="SSF52540">
    <property type="entry name" value="P-loop containing nucleoside triphosphate hydrolases"/>
    <property type="match status" value="1"/>
</dbReference>
<dbReference type="InterPro" id="IPR002586">
    <property type="entry name" value="CobQ/CobB/MinD/ParA_Nub-bd_dom"/>
</dbReference>
<gene>
    <name evidence="11" type="ORF">VT99_13492</name>
</gene>
<keyword evidence="3" id="KW-0169">Cobalamin biosynthesis</keyword>
<keyword evidence="8" id="KW-0315">Glutamine amidotransferase</keyword>
<dbReference type="InterPro" id="IPR027417">
    <property type="entry name" value="P-loop_NTPase"/>
</dbReference>
<feature type="non-terminal residue" evidence="11">
    <location>
        <position position="365"/>
    </location>
</feature>
<keyword evidence="5" id="KW-0547">Nucleotide-binding</keyword>
<dbReference type="Proteomes" id="UP000286862">
    <property type="component" value="Unassembled WGS sequence"/>
</dbReference>
<sequence length="365" mass="39279">MTALDEQAVNVKTRQKKNATRCIVIAGLSGGSGKSVASVALTAALRRSGHRVVPFKKGPDYIDAGWMTTAAGHPCYNLDPYLMSDATLVESFQQQAVGADYALIEGNRGLYDGVTAEGGFSTADLAVLLDLPVLLVVNCSKTTRTVAALVLGCRELDKRVRIAGVILNQIATPRHERIITESVEKYTGIPVLGIVPRMKTDIFPMRHLGVTPHQEYGQAATDAAVDRLAAIAEEHFDLERIIGLMEQRRFSPMTTGSAGLAEGIEPVRIGVLRDAAFQFYYQENLEALQEGGAELVMINALTAETLPNDLDALYIGGGFPETSARQLADNVSFRDSVRQAADEGLPIYAECGGLIFLGRSIILEG</sequence>
<dbReference type="PANTHER" id="PTHR43873:SF1">
    <property type="entry name" value="COBYRINATE A,C-DIAMIDE SYNTHASE"/>
    <property type="match status" value="1"/>
</dbReference>